<name>A0A8X7C196_9ARAC</name>
<dbReference type="EMBL" id="BMAV01008225">
    <property type="protein sequence ID" value="GFY51630.1"/>
    <property type="molecule type" value="Genomic_DNA"/>
</dbReference>
<protein>
    <submittedName>
        <fullName evidence="1">Uncharacterized protein</fullName>
    </submittedName>
</protein>
<keyword evidence="2" id="KW-1185">Reference proteome</keyword>
<comment type="caution">
    <text evidence="1">The sequence shown here is derived from an EMBL/GenBank/DDBJ whole genome shotgun (WGS) entry which is preliminary data.</text>
</comment>
<accession>A0A8X7C196</accession>
<evidence type="ECO:0000313" key="1">
    <source>
        <dbReference type="EMBL" id="GFY51630.1"/>
    </source>
</evidence>
<dbReference type="OrthoDB" id="6425016at2759"/>
<gene>
    <name evidence="1" type="primary">AVEN_145528_1</name>
    <name evidence="1" type="ORF">TNIN_357451</name>
</gene>
<dbReference type="Proteomes" id="UP000886998">
    <property type="component" value="Unassembled WGS sequence"/>
</dbReference>
<evidence type="ECO:0000313" key="2">
    <source>
        <dbReference type="Proteomes" id="UP000886998"/>
    </source>
</evidence>
<dbReference type="AlphaFoldDB" id="A0A8X7C196"/>
<organism evidence="1 2">
    <name type="scientific">Trichonephila inaurata madagascariensis</name>
    <dbReference type="NCBI Taxonomy" id="2747483"/>
    <lineage>
        <taxon>Eukaryota</taxon>
        <taxon>Metazoa</taxon>
        <taxon>Ecdysozoa</taxon>
        <taxon>Arthropoda</taxon>
        <taxon>Chelicerata</taxon>
        <taxon>Arachnida</taxon>
        <taxon>Araneae</taxon>
        <taxon>Araneomorphae</taxon>
        <taxon>Entelegynae</taxon>
        <taxon>Araneoidea</taxon>
        <taxon>Nephilidae</taxon>
        <taxon>Trichonephila</taxon>
        <taxon>Trichonephila inaurata</taxon>
    </lineage>
</organism>
<proteinExistence type="predicted"/>
<sequence>MSYCLFRDEISFLDFELKRSCSIPNGLDESIRFLPNATAEIRRTSSLHDISRFYRYFHLIQTNSGMLITWRHYLEILQEHLRSFETLAILNNAMLSKLSDISLEKSYYFTPEEECPFPSQDTISLQTKKQTAADYTRKSFLFDEDSSIMSESSSIVSRRTQILKKICTEMKKLTQNINKFVEIMSRFPEKCTECGVPMNVQKYKKDCGEIIESIGDAAGYTEHQIKDQKKRSSTSFFSISSVFSMRSSRGEGEFTTKLQTGKSSARKKGSLKHMANLCSKYVRRR</sequence>
<reference evidence="1" key="1">
    <citation type="submission" date="2020-08" db="EMBL/GenBank/DDBJ databases">
        <title>Multicomponent nature underlies the extraordinary mechanical properties of spider dragline silk.</title>
        <authorList>
            <person name="Kono N."/>
            <person name="Nakamura H."/>
            <person name="Mori M."/>
            <person name="Yoshida Y."/>
            <person name="Ohtoshi R."/>
            <person name="Malay A.D."/>
            <person name="Moran D.A.P."/>
            <person name="Tomita M."/>
            <person name="Numata K."/>
            <person name="Arakawa K."/>
        </authorList>
    </citation>
    <scope>NUCLEOTIDE SEQUENCE</scope>
</reference>